<keyword evidence="3" id="KW-1185">Reference proteome</keyword>
<reference evidence="2 3" key="1">
    <citation type="submission" date="2023-01" db="EMBL/GenBank/DDBJ databases">
        <title>Novel diversity within Roseofilum (Cyanobacteria; Desertifilaceae) from marine benthic mats with descriptions of four novel species.</title>
        <authorList>
            <person name="Wang Y."/>
            <person name="Berthold D.E."/>
            <person name="Hu J."/>
            <person name="Lefler F.W."/>
            <person name="Laughinghouse H.D. IV."/>
        </authorList>
    </citation>
    <scope>NUCLEOTIDE SEQUENCE [LARGE SCALE GENOMIC DNA]</scope>
    <source>
        <strain evidence="2 3">BLCC-M143</strain>
    </source>
</reference>
<dbReference type="Proteomes" id="UP001232992">
    <property type="component" value="Unassembled WGS sequence"/>
</dbReference>
<gene>
    <name evidence="2" type="ORF">PMH09_09110</name>
</gene>
<proteinExistence type="predicted"/>
<feature type="domain" description="Coenzyme Q-binding protein COQ10 START" evidence="1">
    <location>
        <begin position="10"/>
        <end position="134"/>
    </location>
</feature>
<sequence>MLNFEKSTLIHAPVETVWQFHERSDVLQILTPPWQPVKVLHREGGLDVGAITEFEIQLGLIPIKWLARHTDCVPYRYFVDRQIEGPCYSWVHRHQFAAEGNRTRLTDTIDLELYGGELVEFILGEFIRDRLHDMFVYRHQTTQDYCQIN</sequence>
<dbReference type="InterPro" id="IPR005031">
    <property type="entry name" value="COQ10_START"/>
</dbReference>
<evidence type="ECO:0000313" key="3">
    <source>
        <dbReference type="Proteomes" id="UP001232992"/>
    </source>
</evidence>
<dbReference type="SUPFAM" id="SSF55961">
    <property type="entry name" value="Bet v1-like"/>
    <property type="match status" value="1"/>
</dbReference>
<evidence type="ECO:0000313" key="2">
    <source>
        <dbReference type="EMBL" id="MDJ1183357.1"/>
    </source>
</evidence>
<dbReference type="CDD" id="cd07820">
    <property type="entry name" value="SRPBCC_3"/>
    <property type="match status" value="1"/>
</dbReference>
<protein>
    <submittedName>
        <fullName evidence="2">SRPBCC family protein</fullName>
    </submittedName>
</protein>
<dbReference type="Pfam" id="PF03364">
    <property type="entry name" value="Polyketide_cyc"/>
    <property type="match status" value="1"/>
</dbReference>
<dbReference type="InterPro" id="IPR023393">
    <property type="entry name" value="START-like_dom_sf"/>
</dbReference>
<dbReference type="Gene3D" id="3.30.530.20">
    <property type="match status" value="1"/>
</dbReference>
<dbReference type="RefSeq" id="WP_283758012.1">
    <property type="nucleotide sequence ID" value="NZ_JAQOSQ010000007.1"/>
</dbReference>
<dbReference type="EMBL" id="JAQOSQ010000007">
    <property type="protein sequence ID" value="MDJ1183357.1"/>
    <property type="molecule type" value="Genomic_DNA"/>
</dbReference>
<accession>A0ABT7BVY3</accession>
<organism evidence="2 3">
    <name type="scientific">Roseofilum casamattae BLCC-M143</name>
    <dbReference type="NCBI Taxonomy" id="3022442"/>
    <lineage>
        <taxon>Bacteria</taxon>
        <taxon>Bacillati</taxon>
        <taxon>Cyanobacteriota</taxon>
        <taxon>Cyanophyceae</taxon>
        <taxon>Desertifilales</taxon>
        <taxon>Desertifilaceae</taxon>
        <taxon>Roseofilum</taxon>
        <taxon>Roseofilum casamattae</taxon>
    </lineage>
</organism>
<comment type="caution">
    <text evidence="2">The sequence shown here is derived from an EMBL/GenBank/DDBJ whole genome shotgun (WGS) entry which is preliminary data.</text>
</comment>
<name>A0ABT7BVY3_9CYAN</name>
<evidence type="ECO:0000259" key="1">
    <source>
        <dbReference type="Pfam" id="PF03364"/>
    </source>
</evidence>